<reference evidence="6" key="2">
    <citation type="submission" date="2023-06" db="EMBL/GenBank/DDBJ databases">
        <authorList>
            <person name="Ma L."/>
            <person name="Liu K.-W."/>
            <person name="Li Z."/>
            <person name="Hsiao Y.-Y."/>
            <person name="Qi Y."/>
            <person name="Fu T."/>
            <person name="Tang G."/>
            <person name="Zhang D."/>
            <person name="Sun W.-H."/>
            <person name="Liu D.-K."/>
            <person name="Li Y."/>
            <person name="Chen G.-Z."/>
            <person name="Liu X.-D."/>
            <person name="Liao X.-Y."/>
            <person name="Jiang Y.-T."/>
            <person name="Yu X."/>
            <person name="Hao Y."/>
            <person name="Huang J."/>
            <person name="Zhao X.-W."/>
            <person name="Ke S."/>
            <person name="Chen Y.-Y."/>
            <person name="Wu W.-L."/>
            <person name="Hsu J.-L."/>
            <person name="Lin Y.-F."/>
            <person name="Huang M.-D."/>
            <person name="Li C.-Y."/>
            <person name="Huang L."/>
            <person name="Wang Z.-W."/>
            <person name="Zhao X."/>
            <person name="Zhong W.-Y."/>
            <person name="Peng D.-H."/>
            <person name="Ahmad S."/>
            <person name="Lan S."/>
            <person name="Zhang J.-S."/>
            <person name="Tsai W.-C."/>
            <person name="Van De Peer Y."/>
            <person name="Liu Z.-J."/>
        </authorList>
    </citation>
    <scope>NUCLEOTIDE SEQUENCE</scope>
    <source>
        <strain evidence="6">CP</strain>
        <tissue evidence="6">Leaves</tissue>
    </source>
</reference>
<feature type="region of interest" description="Disordered" evidence="3">
    <location>
        <begin position="233"/>
        <end position="257"/>
    </location>
</feature>
<evidence type="ECO:0000313" key="7">
    <source>
        <dbReference type="Proteomes" id="UP001180020"/>
    </source>
</evidence>
<evidence type="ECO:0000313" key="6">
    <source>
        <dbReference type="EMBL" id="KAK1311142.1"/>
    </source>
</evidence>
<dbReference type="GO" id="GO:0051287">
    <property type="term" value="F:NAD binding"/>
    <property type="evidence" value="ECO:0007669"/>
    <property type="project" value="InterPro"/>
</dbReference>
<proteinExistence type="inferred from homology"/>
<dbReference type="Pfam" id="PF00389">
    <property type="entry name" value="2-Hacid_dh"/>
    <property type="match status" value="1"/>
</dbReference>
<dbReference type="Gene3D" id="3.40.50.720">
    <property type="entry name" value="NAD(P)-binding Rossmann-like Domain"/>
    <property type="match status" value="2"/>
</dbReference>
<dbReference type="EMBL" id="JAUJYO010000008">
    <property type="protein sequence ID" value="KAK1311142.1"/>
    <property type="molecule type" value="Genomic_DNA"/>
</dbReference>
<evidence type="ECO:0000256" key="3">
    <source>
        <dbReference type="SAM" id="MobiDB-lite"/>
    </source>
</evidence>
<dbReference type="CDD" id="cd12175">
    <property type="entry name" value="2-Hacid_dh_11"/>
    <property type="match status" value="1"/>
</dbReference>
<name>A0AAV9ED67_ACOCL</name>
<dbReference type="PROSITE" id="PS00671">
    <property type="entry name" value="D_2_HYDROXYACID_DH_3"/>
    <property type="match status" value="1"/>
</dbReference>
<keyword evidence="1 2" id="KW-0560">Oxidoreductase</keyword>
<dbReference type="SUPFAM" id="SSF51735">
    <property type="entry name" value="NAD(P)-binding Rossmann-fold domains"/>
    <property type="match status" value="1"/>
</dbReference>
<evidence type="ECO:0000256" key="2">
    <source>
        <dbReference type="RuleBase" id="RU003719"/>
    </source>
</evidence>
<reference evidence="6" key="1">
    <citation type="journal article" date="2023" name="Nat. Commun.">
        <title>Diploid and tetraploid genomes of Acorus and the evolution of monocots.</title>
        <authorList>
            <person name="Ma L."/>
            <person name="Liu K.W."/>
            <person name="Li Z."/>
            <person name="Hsiao Y.Y."/>
            <person name="Qi Y."/>
            <person name="Fu T."/>
            <person name="Tang G.D."/>
            <person name="Zhang D."/>
            <person name="Sun W.H."/>
            <person name="Liu D.K."/>
            <person name="Li Y."/>
            <person name="Chen G.Z."/>
            <person name="Liu X.D."/>
            <person name="Liao X.Y."/>
            <person name="Jiang Y.T."/>
            <person name="Yu X."/>
            <person name="Hao Y."/>
            <person name="Huang J."/>
            <person name="Zhao X.W."/>
            <person name="Ke S."/>
            <person name="Chen Y.Y."/>
            <person name="Wu W.L."/>
            <person name="Hsu J.L."/>
            <person name="Lin Y.F."/>
            <person name="Huang M.D."/>
            <person name="Li C.Y."/>
            <person name="Huang L."/>
            <person name="Wang Z.W."/>
            <person name="Zhao X."/>
            <person name="Zhong W.Y."/>
            <person name="Peng D.H."/>
            <person name="Ahmad S."/>
            <person name="Lan S."/>
            <person name="Zhang J.S."/>
            <person name="Tsai W.C."/>
            <person name="Van de Peer Y."/>
            <person name="Liu Z.J."/>
        </authorList>
    </citation>
    <scope>NUCLEOTIDE SEQUENCE</scope>
    <source>
        <strain evidence="6">CP</strain>
    </source>
</reference>
<comment type="similarity">
    <text evidence="2">Belongs to the D-isomer specific 2-hydroxyacid dehydrogenase family.</text>
</comment>
<accession>A0AAV9ED67</accession>
<dbReference type="InterPro" id="IPR006140">
    <property type="entry name" value="D-isomer_DH_NAD-bd"/>
</dbReference>
<dbReference type="PANTHER" id="PTHR42938:SF25">
    <property type="entry name" value="D-ISOMER SPECIFIC 2-HYDROXYACID DEHYDROGENASE FAMILY PROTEIN"/>
    <property type="match status" value="1"/>
</dbReference>
<dbReference type="SUPFAM" id="SSF52283">
    <property type="entry name" value="Formate/glycerate dehydrogenase catalytic domain-like"/>
    <property type="match status" value="1"/>
</dbReference>
<dbReference type="InterPro" id="IPR006139">
    <property type="entry name" value="D-isomer_2_OHA_DH_cat_dom"/>
</dbReference>
<gene>
    <name evidence="6" type="ORF">QJS10_CPA08g01236</name>
</gene>
<dbReference type="FunFam" id="3.40.50.720:FF:000291">
    <property type="entry name" value="Phosphoglycerate dehydrogenase, putative, 33424-31403"/>
    <property type="match status" value="1"/>
</dbReference>
<dbReference type="GO" id="GO:0004617">
    <property type="term" value="F:phosphoglycerate dehydrogenase activity"/>
    <property type="evidence" value="ECO:0007669"/>
    <property type="project" value="TreeGrafter"/>
</dbReference>
<organism evidence="6 7">
    <name type="scientific">Acorus calamus</name>
    <name type="common">Sweet flag</name>
    <dbReference type="NCBI Taxonomy" id="4465"/>
    <lineage>
        <taxon>Eukaryota</taxon>
        <taxon>Viridiplantae</taxon>
        <taxon>Streptophyta</taxon>
        <taxon>Embryophyta</taxon>
        <taxon>Tracheophyta</taxon>
        <taxon>Spermatophyta</taxon>
        <taxon>Magnoliopsida</taxon>
        <taxon>Liliopsida</taxon>
        <taxon>Acoraceae</taxon>
        <taxon>Acorus</taxon>
    </lineage>
</organism>
<dbReference type="InterPro" id="IPR029753">
    <property type="entry name" value="D-isomer_DH_CS"/>
</dbReference>
<dbReference type="Pfam" id="PF02826">
    <property type="entry name" value="2-Hacid_dh_C"/>
    <property type="match status" value="1"/>
</dbReference>
<sequence length="391" mass="43154">MQTLLVEAFKRANTTSHHLLLRAPHLRGVSSFFSSLITQNKFAEMVDNGSTNLTRVLFCGPHWSASQNYTREFLQSYPFIQVDDIPLNDVPDVISKYHICVVKNFRMDSKVISHANQMKLIMQFGVGLDGVDIDAATNHGIRVARIPGDVTGNSTSCAEMAIYLMMGLLRRQKEMDLAVKQRRLGDPIGETLLGKTVFILGFGNIGLDLAKRLKPFGVRILATKRRWALDLEQSNDSTDGSQGSSIQSHESDELVDKRGGPDDIYDFAREADIVVTCLALNHDTVGIVDKKFISSMKKGSFLVNIARGGLLDYRAVADSIESGHLGGLGIDVAWTEPFDPDDPILKFPNVLITPHLAGVTEYSYRTMAKVVGDCAIQLHNGEPFNGIEFVN</sequence>
<protein>
    <submittedName>
        <fullName evidence="6">Uncharacterized protein</fullName>
    </submittedName>
</protein>
<comment type="caution">
    <text evidence="6">The sequence shown here is derived from an EMBL/GenBank/DDBJ whole genome shotgun (WGS) entry which is preliminary data.</text>
</comment>
<dbReference type="InterPro" id="IPR036291">
    <property type="entry name" value="NAD(P)-bd_dom_sf"/>
</dbReference>
<dbReference type="Proteomes" id="UP001180020">
    <property type="component" value="Unassembled WGS sequence"/>
</dbReference>
<feature type="domain" description="D-isomer specific 2-hydroxyacid dehydrogenase catalytic" evidence="4">
    <location>
        <begin position="67"/>
        <end position="381"/>
    </location>
</feature>
<keyword evidence="7" id="KW-1185">Reference proteome</keyword>
<evidence type="ECO:0000256" key="1">
    <source>
        <dbReference type="ARBA" id="ARBA00023002"/>
    </source>
</evidence>
<evidence type="ECO:0000259" key="5">
    <source>
        <dbReference type="Pfam" id="PF02826"/>
    </source>
</evidence>
<evidence type="ECO:0000259" key="4">
    <source>
        <dbReference type="Pfam" id="PF00389"/>
    </source>
</evidence>
<dbReference type="AlphaFoldDB" id="A0AAV9ED67"/>
<feature type="compositionally biased region" description="Polar residues" evidence="3">
    <location>
        <begin position="233"/>
        <end position="248"/>
    </location>
</feature>
<dbReference type="PANTHER" id="PTHR42938">
    <property type="entry name" value="FORMATE DEHYDROGENASE 1"/>
    <property type="match status" value="1"/>
</dbReference>
<feature type="domain" description="D-isomer specific 2-hydroxyacid dehydrogenase NAD-binding" evidence="5">
    <location>
        <begin position="163"/>
        <end position="357"/>
    </location>
</feature>